<evidence type="ECO:0000256" key="1">
    <source>
        <dbReference type="ARBA" id="ARBA00022552"/>
    </source>
</evidence>
<dbReference type="InterPro" id="IPR015507">
    <property type="entry name" value="rRNA-MeTfrase_E"/>
</dbReference>
<keyword evidence="15" id="KW-1185">Reference proteome</keyword>
<keyword evidence="4 11" id="KW-0949">S-adenosyl-L-methionine</keyword>
<dbReference type="HAMAP" id="MF_01547">
    <property type="entry name" value="RNA_methyltr_E"/>
    <property type="match status" value="1"/>
</dbReference>
<dbReference type="EMBL" id="AP019379">
    <property type="protein sequence ID" value="BBI01301.1"/>
    <property type="molecule type" value="Genomic_DNA"/>
</dbReference>
<gene>
    <name evidence="11 14" type="primary">ftsJ</name>
    <name evidence="11" type="synonym">rlmE</name>
    <name evidence="11" type="synonym">rrmJ</name>
    <name evidence="14" type="ORF">BUCNMO_297</name>
</gene>
<feature type="binding site" evidence="11">
    <location>
        <position position="121"/>
    </location>
    <ligand>
        <name>S-adenosyl-L-methionine</name>
        <dbReference type="ChEBI" id="CHEBI:59789"/>
    </ligand>
</feature>
<keyword evidence="11" id="KW-0963">Cytoplasm</keyword>
<keyword evidence="1 11" id="KW-0698">rRNA processing</keyword>
<dbReference type="GO" id="GO:0005737">
    <property type="term" value="C:cytoplasm"/>
    <property type="evidence" value="ECO:0007669"/>
    <property type="project" value="UniProtKB-SubCell"/>
</dbReference>
<evidence type="ECO:0000256" key="6">
    <source>
        <dbReference type="ARBA" id="ARBA00038861"/>
    </source>
</evidence>
<comment type="catalytic activity">
    <reaction evidence="10 11">
        <text>uridine(2552) in 23S rRNA + S-adenosyl-L-methionine = 2'-O-methyluridine(2552) in 23S rRNA + S-adenosyl-L-homocysteine + H(+)</text>
        <dbReference type="Rhea" id="RHEA:42720"/>
        <dbReference type="Rhea" id="RHEA-COMP:10202"/>
        <dbReference type="Rhea" id="RHEA-COMP:10203"/>
        <dbReference type="ChEBI" id="CHEBI:15378"/>
        <dbReference type="ChEBI" id="CHEBI:57856"/>
        <dbReference type="ChEBI" id="CHEBI:59789"/>
        <dbReference type="ChEBI" id="CHEBI:65315"/>
        <dbReference type="ChEBI" id="CHEBI:74478"/>
        <dbReference type="EC" id="2.1.1.166"/>
    </reaction>
</comment>
<evidence type="ECO:0000256" key="10">
    <source>
        <dbReference type="ARBA" id="ARBA00048970"/>
    </source>
</evidence>
<reference evidence="14 15" key="1">
    <citation type="journal article" date="2019" name="Proc. Natl. Acad. Sci. U.S.A.">
        <title>Exaggeration and cooption of innate immunity for social defense.</title>
        <authorList>
            <person name="Kutsukake M."/>
            <person name="Moriyama M."/>
            <person name="Shigenobu S."/>
            <person name="Meng X.-Y."/>
            <person name="Nikoh N."/>
            <person name="Noda C."/>
            <person name="Kobayashi S."/>
            <person name="Fukatsu T."/>
        </authorList>
    </citation>
    <scope>NUCLEOTIDE SEQUENCE [LARGE SCALE GENOMIC DNA]</scope>
    <source>
        <strain evidence="14 15">Nmo</strain>
    </source>
</reference>
<dbReference type="InterPro" id="IPR029063">
    <property type="entry name" value="SAM-dependent_MTases_sf"/>
</dbReference>
<evidence type="ECO:0000313" key="15">
    <source>
        <dbReference type="Proteomes" id="UP000317544"/>
    </source>
</evidence>
<evidence type="ECO:0000256" key="2">
    <source>
        <dbReference type="ARBA" id="ARBA00022603"/>
    </source>
</evidence>
<feature type="binding site" evidence="11">
    <location>
        <position position="96"/>
    </location>
    <ligand>
        <name>S-adenosyl-L-methionine</name>
        <dbReference type="ChEBI" id="CHEBI:59789"/>
    </ligand>
</feature>
<dbReference type="SUPFAM" id="SSF53335">
    <property type="entry name" value="S-adenosyl-L-methionine-dependent methyltransferases"/>
    <property type="match status" value="1"/>
</dbReference>
<sequence length="214" mass="24993">MSQKKSSHIWIREHQKDIYVKQALLKKLRSRAWFKLKELDQRDNLIKKKMCILDLGSSPGSWSKYAVKKINYRNKVIACDIRPMKFIPGVNFVQGDIQNKHFLNTFIKYLNSKKINLIMSDMAPNISGNSYIDTALSIKLAQLAFFICQSVLIYQGDFIVKVFQGDNLNEYLQIIKNFFLKVKIRKPNSSKTRSKELYIVAKGWIKKNFSLLSF</sequence>
<dbReference type="EC" id="2.1.1.166" evidence="6 11"/>
<dbReference type="Gene3D" id="3.40.50.150">
    <property type="entry name" value="Vaccinia Virus protein VP39"/>
    <property type="match status" value="1"/>
</dbReference>
<feature type="domain" description="Ribosomal RNA methyltransferase FtsJ" evidence="13">
    <location>
        <begin position="29"/>
        <end position="203"/>
    </location>
</feature>
<feature type="binding site" evidence="11">
    <location>
        <position position="62"/>
    </location>
    <ligand>
        <name>S-adenosyl-L-methionine</name>
        <dbReference type="ChEBI" id="CHEBI:59789"/>
    </ligand>
</feature>
<evidence type="ECO:0000256" key="8">
    <source>
        <dbReference type="ARBA" id="ARBA00041995"/>
    </source>
</evidence>
<comment type="function">
    <text evidence="5 11">Specifically methylates the uridine in position 2552 of 23S rRNA at the 2'-O position of the ribose in the fully assembled 50S ribosomal subunit.</text>
</comment>
<dbReference type="RefSeq" id="WP_158344983.1">
    <property type="nucleotide sequence ID" value="NZ_AP019379.1"/>
</dbReference>
<dbReference type="InterPro" id="IPR050082">
    <property type="entry name" value="RNA_methyltr_RlmE"/>
</dbReference>
<dbReference type="GO" id="GO:0008650">
    <property type="term" value="F:rRNA (uridine-2'-O-)-methyltransferase activity"/>
    <property type="evidence" value="ECO:0007669"/>
    <property type="project" value="UniProtKB-UniRule"/>
</dbReference>
<feature type="active site" description="Proton acceptor" evidence="11 12">
    <location>
        <position position="161"/>
    </location>
</feature>
<evidence type="ECO:0000256" key="11">
    <source>
        <dbReference type="HAMAP-Rule" id="MF_01547"/>
    </source>
</evidence>
<evidence type="ECO:0000256" key="9">
    <source>
        <dbReference type="ARBA" id="ARBA00042745"/>
    </source>
</evidence>
<feature type="binding site" evidence="11">
    <location>
        <position position="80"/>
    </location>
    <ligand>
        <name>S-adenosyl-L-methionine</name>
        <dbReference type="ChEBI" id="CHEBI:59789"/>
    </ligand>
</feature>
<evidence type="ECO:0000256" key="4">
    <source>
        <dbReference type="ARBA" id="ARBA00022691"/>
    </source>
</evidence>
<dbReference type="Pfam" id="PF01728">
    <property type="entry name" value="FtsJ"/>
    <property type="match status" value="1"/>
</dbReference>
<keyword evidence="3 11" id="KW-0808">Transferase</keyword>
<protein>
    <recommendedName>
        <fullName evidence="7 11">Ribosomal RNA large subunit methyltransferase E</fullName>
        <ecNumber evidence="6 11">2.1.1.166</ecNumber>
    </recommendedName>
    <alternativeName>
        <fullName evidence="9 11">23S rRNA Um2552 methyltransferase</fullName>
    </alternativeName>
    <alternativeName>
        <fullName evidence="8 11">rRNA (uridine-2'-O-)-methyltransferase</fullName>
    </alternativeName>
</protein>
<keyword evidence="2 11" id="KW-0489">Methyltransferase</keyword>
<organism evidence="14 15">
    <name type="scientific">Buchnera aphidicola</name>
    <name type="common">Nipponaphis monzeni</name>
    <dbReference type="NCBI Taxonomy" id="2495405"/>
    <lineage>
        <taxon>Bacteria</taxon>
        <taxon>Pseudomonadati</taxon>
        <taxon>Pseudomonadota</taxon>
        <taxon>Gammaproteobacteria</taxon>
        <taxon>Enterobacterales</taxon>
        <taxon>Erwiniaceae</taxon>
        <taxon>Buchnera</taxon>
    </lineage>
</organism>
<evidence type="ECO:0000313" key="14">
    <source>
        <dbReference type="EMBL" id="BBI01301.1"/>
    </source>
</evidence>
<comment type="subcellular location">
    <subcellularLocation>
        <location evidence="11">Cytoplasm</location>
    </subcellularLocation>
</comment>
<evidence type="ECO:0000259" key="13">
    <source>
        <dbReference type="Pfam" id="PF01728"/>
    </source>
</evidence>
<evidence type="ECO:0000256" key="5">
    <source>
        <dbReference type="ARBA" id="ARBA00037569"/>
    </source>
</evidence>
<evidence type="ECO:0000256" key="3">
    <source>
        <dbReference type="ARBA" id="ARBA00022679"/>
    </source>
</evidence>
<dbReference type="FunFam" id="3.40.50.150:FF:000005">
    <property type="entry name" value="Ribosomal RNA large subunit methyltransferase E"/>
    <property type="match status" value="1"/>
</dbReference>
<accession>A0A455TAC6</accession>
<dbReference type="PANTHER" id="PTHR10920">
    <property type="entry name" value="RIBOSOMAL RNA METHYLTRANSFERASE"/>
    <property type="match status" value="1"/>
</dbReference>
<dbReference type="AlphaFoldDB" id="A0A455TAC6"/>
<evidence type="ECO:0000256" key="12">
    <source>
        <dbReference type="PIRSR" id="PIRSR005461-1"/>
    </source>
</evidence>
<dbReference type="PIRSF" id="PIRSF005461">
    <property type="entry name" value="23S_rRNA_mtase"/>
    <property type="match status" value="1"/>
</dbReference>
<dbReference type="Proteomes" id="UP000317544">
    <property type="component" value="Chromosome"/>
</dbReference>
<dbReference type="InterPro" id="IPR002877">
    <property type="entry name" value="RNA_MeTrfase_FtsJ_dom"/>
</dbReference>
<feature type="binding site" evidence="11">
    <location>
        <position position="60"/>
    </location>
    <ligand>
        <name>S-adenosyl-L-methionine</name>
        <dbReference type="ChEBI" id="CHEBI:59789"/>
    </ligand>
</feature>
<dbReference type="OrthoDB" id="9790080at2"/>
<name>A0A455TAC6_9GAMM</name>
<evidence type="ECO:0000256" key="7">
    <source>
        <dbReference type="ARBA" id="ARBA00041129"/>
    </source>
</evidence>
<proteinExistence type="inferred from homology"/>
<dbReference type="PANTHER" id="PTHR10920:SF18">
    <property type="entry name" value="RRNA METHYLTRANSFERASE 2, MITOCHONDRIAL"/>
    <property type="match status" value="1"/>
</dbReference>
<comment type="similarity">
    <text evidence="11">Belongs to the class I-like SAM-binding methyltransferase superfamily. RNA methyltransferase RlmE family.</text>
</comment>